<dbReference type="Proteomes" id="UP000252558">
    <property type="component" value="Unassembled WGS sequence"/>
</dbReference>
<reference evidence="2 3" key="1">
    <citation type="submission" date="2018-07" db="EMBL/GenBank/DDBJ databases">
        <title>Corallincola holothuriorum sp. nov., a new facultative anaerobe isolated from sea cucumber Apostichopus japonicus.</title>
        <authorList>
            <person name="Xia H."/>
        </authorList>
    </citation>
    <scope>NUCLEOTIDE SEQUENCE [LARGE SCALE GENOMIC DNA]</scope>
    <source>
        <strain evidence="2 3">C4</strain>
    </source>
</reference>
<feature type="transmembrane region" description="Helical" evidence="1">
    <location>
        <begin position="221"/>
        <end position="242"/>
    </location>
</feature>
<dbReference type="AlphaFoldDB" id="A0A368N4L6"/>
<evidence type="ECO:0000313" key="2">
    <source>
        <dbReference type="EMBL" id="RCU45438.1"/>
    </source>
</evidence>
<proteinExistence type="predicted"/>
<organism evidence="2 3">
    <name type="scientific">Corallincola holothuriorum</name>
    <dbReference type="NCBI Taxonomy" id="2282215"/>
    <lineage>
        <taxon>Bacteria</taxon>
        <taxon>Pseudomonadati</taxon>
        <taxon>Pseudomonadota</taxon>
        <taxon>Gammaproteobacteria</taxon>
        <taxon>Alteromonadales</taxon>
        <taxon>Psychromonadaceae</taxon>
        <taxon>Corallincola</taxon>
    </lineage>
</organism>
<dbReference type="EMBL" id="QPID01000010">
    <property type="protein sequence ID" value="RCU45438.1"/>
    <property type="molecule type" value="Genomic_DNA"/>
</dbReference>
<sequence length="255" mass="29078">MRIRSMVMLKTEAHKVRAKTKSLIRKIHKWLGLVLGLQLLLWILGGLYMSAMPIDTVRGRDLARSSAAIAVPDTLFHVEQLLENHSLLLGDLKFLQLRPWLDRWVYEWADQNGVKLFDASTGGLLSPLSDGLVRDVANQDYTGAGRIVSANLLTELPWEVASRGQPLWQVKFDDSRGTHLYIDPDSGKVVARRNTQWRIFDILWRAHIMDYTEGEDFNNPLLIVFAATALIFTCSGLCLLCLSIKWRRRRMHSAL</sequence>
<keyword evidence="1" id="KW-0812">Transmembrane</keyword>
<protein>
    <submittedName>
        <fullName evidence="2">PepSY domain-containing protein</fullName>
    </submittedName>
</protein>
<dbReference type="RefSeq" id="WP_114339294.1">
    <property type="nucleotide sequence ID" value="NZ_QPID01000010.1"/>
</dbReference>
<dbReference type="PANTHER" id="PTHR34219">
    <property type="entry name" value="IRON-REGULATED INNER MEMBRANE PROTEIN-RELATED"/>
    <property type="match status" value="1"/>
</dbReference>
<accession>A0A368N4L6</accession>
<evidence type="ECO:0000256" key="1">
    <source>
        <dbReference type="SAM" id="Phobius"/>
    </source>
</evidence>
<keyword evidence="1" id="KW-0472">Membrane</keyword>
<dbReference type="PANTHER" id="PTHR34219:SF6">
    <property type="entry name" value="BLR3280 PROTEIN"/>
    <property type="match status" value="1"/>
</dbReference>
<gene>
    <name evidence="2" type="ORF">DU002_15380</name>
</gene>
<comment type="caution">
    <text evidence="2">The sequence shown here is derived from an EMBL/GenBank/DDBJ whole genome shotgun (WGS) entry which is preliminary data.</text>
</comment>
<dbReference type="Pfam" id="PF03929">
    <property type="entry name" value="PepSY_TM"/>
    <property type="match status" value="1"/>
</dbReference>
<dbReference type="InterPro" id="IPR005625">
    <property type="entry name" value="PepSY-ass_TM"/>
</dbReference>
<keyword evidence="1" id="KW-1133">Transmembrane helix</keyword>
<evidence type="ECO:0000313" key="3">
    <source>
        <dbReference type="Proteomes" id="UP000252558"/>
    </source>
</evidence>
<keyword evidence="3" id="KW-1185">Reference proteome</keyword>
<name>A0A368N4L6_9GAMM</name>
<dbReference type="OrthoDB" id="9806195at2"/>